<reference evidence="2" key="1">
    <citation type="submission" date="2020-11" db="EMBL/GenBank/DDBJ databases">
        <title>Whole-genome analyses of Nonomuraea sp. K274.</title>
        <authorList>
            <person name="Veyisoglu A."/>
        </authorList>
    </citation>
    <scope>NUCLEOTIDE SEQUENCE</scope>
    <source>
        <strain evidence="2">K274</strain>
    </source>
</reference>
<accession>A0A931AID8</accession>
<dbReference type="NCBIfam" id="NF033564">
    <property type="entry name" value="transpos_ISAs1"/>
    <property type="match status" value="1"/>
</dbReference>
<evidence type="ECO:0000313" key="3">
    <source>
        <dbReference type="Proteomes" id="UP000605361"/>
    </source>
</evidence>
<name>A0A931AID8_9ACTN</name>
<keyword evidence="3" id="KW-1185">Reference proteome</keyword>
<organism evidence="2 3">
    <name type="scientific">Nonomuraea cypriaca</name>
    <dbReference type="NCBI Taxonomy" id="1187855"/>
    <lineage>
        <taxon>Bacteria</taxon>
        <taxon>Bacillati</taxon>
        <taxon>Actinomycetota</taxon>
        <taxon>Actinomycetes</taxon>
        <taxon>Streptosporangiales</taxon>
        <taxon>Streptosporangiaceae</taxon>
        <taxon>Nonomuraea</taxon>
    </lineage>
</organism>
<dbReference type="RefSeq" id="WP_195899621.1">
    <property type="nucleotide sequence ID" value="NZ_JADOGI010000131.1"/>
</dbReference>
<dbReference type="AlphaFoldDB" id="A0A931AID8"/>
<dbReference type="Proteomes" id="UP000605361">
    <property type="component" value="Unassembled WGS sequence"/>
</dbReference>
<proteinExistence type="predicted"/>
<feature type="region of interest" description="Disordered" evidence="1">
    <location>
        <begin position="73"/>
        <end position="103"/>
    </location>
</feature>
<protein>
    <submittedName>
        <fullName evidence="2">ISAs1 family transposase</fullName>
    </submittedName>
</protein>
<gene>
    <name evidence="2" type="ORF">ITP53_34345</name>
</gene>
<sequence>MHRAPSERTLRRVLAGVDGDELDRQTCRYLGGQAAIGESGEGQASERCAETAEIEDVAVHLWVGMGVERETRRARQRARQRPDPAGVLAGGAADGKALRGARHGEEHGPQLLSLLHHTRGVVLGQRRIADKTSEVPELAPLLLDALACGDIAVVTVDALHTVRETARHLSEDLGLYYVMILKENQLKALAAAMLALAGGTDAAHERAATGHTDLDKGHGRRERRTIRTAAADAIDFPHAAQVFRIVRQVAEIGGPGVSKEVAYGITNAPPDVAGPAHLGILYRVKTRPRWL</sequence>
<comment type="caution">
    <text evidence="2">The sequence shown here is derived from an EMBL/GenBank/DDBJ whole genome shotgun (WGS) entry which is preliminary data.</text>
</comment>
<dbReference type="EMBL" id="JADOGI010000131">
    <property type="protein sequence ID" value="MBF8190705.1"/>
    <property type="molecule type" value="Genomic_DNA"/>
</dbReference>
<evidence type="ECO:0000313" key="2">
    <source>
        <dbReference type="EMBL" id="MBF8190705.1"/>
    </source>
</evidence>
<dbReference type="InterPro" id="IPR047647">
    <property type="entry name" value="ISAs1_transpos"/>
</dbReference>
<evidence type="ECO:0000256" key="1">
    <source>
        <dbReference type="SAM" id="MobiDB-lite"/>
    </source>
</evidence>